<keyword evidence="8" id="KW-0472">Membrane</keyword>
<dbReference type="Pfam" id="PF01551">
    <property type="entry name" value="Peptidase_M23"/>
    <property type="match status" value="1"/>
</dbReference>
<protein>
    <submittedName>
        <fullName evidence="10">Peptidase M23</fullName>
    </submittedName>
</protein>
<keyword evidence="2" id="KW-0645">Protease</keyword>
<comment type="caution">
    <text evidence="10">The sequence shown here is derived from an EMBL/GenBank/DDBJ whole genome shotgun (WGS) entry which is preliminary data.</text>
</comment>
<dbReference type="InterPro" id="IPR016047">
    <property type="entry name" value="M23ase_b-sheet_dom"/>
</dbReference>
<evidence type="ECO:0000256" key="2">
    <source>
        <dbReference type="ARBA" id="ARBA00022670"/>
    </source>
</evidence>
<evidence type="ECO:0000256" key="6">
    <source>
        <dbReference type="ARBA" id="ARBA00023049"/>
    </source>
</evidence>
<evidence type="ECO:0000256" key="4">
    <source>
        <dbReference type="ARBA" id="ARBA00022801"/>
    </source>
</evidence>
<keyword evidence="6" id="KW-0482">Metalloprotease</keyword>
<evidence type="ECO:0000313" key="11">
    <source>
        <dbReference type="Proteomes" id="UP000238605"/>
    </source>
</evidence>
<evidence type="ECO:0000256" key="1">
    <source>
        <dbReference type="ARBA" id="ARBA00001947"/>
    </source>
</evidence>
<dbReference type="InterPro" id="IPR011055">
    <property type="entry name" value="Dup_hybrid_motif"/>
</dbReference>
<dbReference type="FunFam" id="2.70.70.10:FF:000006">
    <property type="entry name" value="M23 family peptidase"/>
    <property type="match status" value="1"/>
</dbReference>
<dbReference type="RefSeq" id="WP_104303137.1">
    <property type="nucleotide sequence ID" value="NZ_PSNX01000011.1"/>
</dbReference>
<feature type="region of interest" description="Disordered" evidence="7">
    <location>
        <begin position="301"/>
        <end position="320"/>
    </location>
</feature>
<keyword evidence="11" id="KW-1185">Reference proteome</keyword>
<dbReference type="GO" id="GO:0004222">
    <property type="term" value="F:metalloendopeptidase activity"/>
    <property type="evidence" value="ECO:0007669"/>
    <property type="project" value="TreeGrafter"/>
</dbReference>
<dbReference type="Gene3D" id="2.70.70.10">
    <property type="entry name" value="Glucose Permease (Domain IIA)"/>
    <property type="match status" value="1"/>
</dbReference>
<dbReference type="PANTHER" id="PTHR21666">
    <property type="entry name" value="PEPTIDASE-RELATED"/>
    <property type="match status" value="1"/>
</dbReference>
<organism evidence="10 11">
    <name type="scientific">Caldimonas caldifontis</name>
    <dbReference type="NCBI Taxonomy" id="1452508"/>
    <lineage>
        <taxon>Bacteria</taxon>
        <taxon>Pseudomonadati</taxon>
        <taxon>Pseudomonadota</taxon>
        <taxon>Betaproteobacteria</taxon>
        <taxon>Burkholderiales</taxon>
        <taxon>Sphaerotilaceae</taxon>
        <taxon>Caldimonas</taxon>
    </lineage>
</organism>
<dbReference type="SUPFAM" id="SSF51261">
    <property type="entry name" value="Duplicated hybrid motif"/>
    <property type="match status" value="1"/>
</dbReference>
<sequence>MQIMITHSRFTRTRVLTLSRWQLAALMSGGLSLLLVLSGLIYHFIFLKAAREGWPVVSQIVRLVVKDEFAQRDRFLRENLDAMARKVGEMQARLVQLEAVGERVSDMVGLKPDEIKAAVPDGPKGGPYVPTGQPSFEQLNRLMDELDQAAALNADMFTLIESQLFEQRVQALMIPNSRPVDAPTSSGFGFREDPFSGRQALHTGLDFPAPTGTPIQAAAGGVVIAAEYHPAYGHMVDIDHGNQLVTRYAHASKLLVKQGDLVKRGQVIAEVGSTGRSTGPHLHFEVLVAGVPQNPARFLAGQAPRRSSVAQATAARPAAP</sequence>
<evidence type="ECO:0000259" key="9">
    <source>
        <dbReference type="Pfam" id="PF01551"/>
    </source>
</evidence>
<accession>A0A2S5SSY9</accession>
<evidence type="ECO:0000256" key="3">
    <source>
        <dbReference type="ARBA" id="ARBA00022723"/>
    </source>
</evidence>
<dbReference type="OrthoDB" id="9815245at2"/>
<keyword evidence="8" id="KW-1133">Transmembrane helix</keyword>
<evidence type="ECO:0000256" key="8">
    <source>
        <dbReference type="SAM" id="Phobius"/>
    </source>
</evidence>
<feature type="transmembrane region" description="Helical" evidence="8">
    <location>
        <begin position="21"/>
        <end position="45"/>
    </location>
</feature>
<evidence type="ECO:0000256" key="5">
    <source>
        <dbReference type="ARBA" id="ARBA00022833"/>
    </source>
</evidence>
<comment type="cofactor">
    <cofactor evidence="1">
        <name>Zn(2+)</name>
        <dbReference type="ChEBI" id="CHEBI:29105"/>
    </cofactor>
</comment>
<feature type="domain" description="M23ase beta-sheet core" evidence="9">
    <location>
        <begin position="201"/>
        <end position="295"/>
    </location>
</feature>
<dbReference type="PANTHER" id="PTHR21666:SF288">
    <property type="entry name" value="CELL DIVISION PROTEIN YTFB"/>
    <property type="match status" value="1"/>
</dbReference>
<keyword evidence="8" id="KW-0812">Transmembrane</keyword>
<proteinExistence type="predicted"/>
<dbReference type="Proteomes" id="UP000238605">
    <property type="component" value="Unassembled WGS sequence"/>
</dbReference>
<dbReference type="EMBL" id="PSNX01000011">
    <property type="protein sequence ID" value="PPE65804.1"/>
    <property type="molecule type" value="Genomic_DNA"/>
</dbReference>
<keyword evidence="5" id="KW-0862">Zinc</keyword>
<keyword evidence="4" id="KW-0378">Hydrolase</keyword>
<reference evidence="10 11" key="1">
    <citation type="submission" date="2018-02" db="EMBL/GenBank/DDBJ databases">
        <title>Reclassifiation of [Polyangium] brachysporum DSM 7029 as Guopingzhaonella breviflexa gen. nov., sp. nov., a member of the family Comamonadaceae.</title>
        <authorList>
            <person name="Tang B."/>
        </authorList>
    </citation>
    <scope>NUCLEOTIDE SEQUENCE [LARGE SCALE GENOMIC DNA]</scope>
    <source>
        <strain evidence="10 11">BCRC 80649</strain>
    </source>
</reference>
<dbReference type="CDD" id="cd12797">
    <property type="entry name" value="M23_peptidase"/>
    <property type="match status" value="1"/>
</dbReference>
<evidence type="ECO:0000256" key="7">
    <source>
        <dbReference type="SAM" id="MobiDB-lite"/>
    </source>
</evidence>
<dbReference type="AlphaFoldDB" id="A0A2S5SSY9"/>
<keyword evidence="3" id="KW-0479">Metal-binding</keyword>
<dbReference type="GO" id="GO:0006508">
    <property type="term" value="P:proteolysis"/>
    <property type="evidence" value="ECO:0007669"/>
    <property type="project" value="UniProtKB-KW"/>
</dbReference>
<dbReference type="InterPro" id="IPR050570">
    <property type="entry name" value="Cell_wall_metabolism_enzyme"/>
</dbReference>
<evidence type="ECO:0000313" key="10">
    <source>
        <dbReference type="EMBL" id="PPE65804.1"/>
    </source>
</evidence>
<name>A0A2S5SSY9_9BURK</name>
<gene>
    <name evidence="10" type="ORF">C1704_12895</name>
</gene>
<dbReference type="GO" id="GO:0046872">
    <property type="term" value="F:metal ion binding"/>
    <property type="evidence" value="ECO:0007669"/>
    <property type="project" value="UniProtKB-KW"/>
</dbReference>
<feature type="compositionally biased region" description="Low complexity" evidence="7">
    <location>
        <begin position="310"/>
        <end position="320"/>
    </location>
</feature>